<organism evidence="3 4">
    <name type="scientific">Acetanaerobacterium elongatum</name>
    <dbReference type="NCBI Taxonomy" id="258515"/>
    <lineage>
        <taxon>Bacteria</taxon>
        <taxon>Bacillati</taxon>
        <taxon>Bacillota</taxon>
        <taxon>Clostridia</taxon>
        <taxon>Eubacteriales</taxon>
        <taxon>Oscillospiraceae</taxon>
        <taxon>Acetanaerobacterium</taxon>
    </lineage>
</organism>
<dbReference type="GO" id="GO:0016787">
    <property type="term" value="F:hydrolase activity"/>
    <property type="evidence" value="ECO:0007669"/>
    <property type="project" value="UniProtKB-KW"/>
</dbReference>
<dbReference type="OrthoDB" id="9766061at2"/>
<gene>
    <name evidence="3" type="ORF">SAMN05192585_11138</name>
</gene>
<dbReference type="InterPro" id="IPR021229">
    <property type="entry name" value="DUF2800"/>
</dbReference>
<dbReference type="EMBL" id="FNID01000011">
    <property type="protein sequence ID" value="SDN09772.1"/>
    <property type="molecule type" value="Genomic_DNA"/>
</dbReference>
<dbReference type="RefSeq" id="WP_092639262.1">
    <property type="nucleotide sequence ID" value="NZ_FNID01000011.1"/>
</dbReference>
<evidence type="ECO:0000313" key="4">
    <source>
        <dbReference type="Proteomes" id="UP000199182"/>
    </source>
</evidence>
<dbReference type="Proteomes" id="UP000199182">
    <property type="component" value="Unassembled WGS sequence"/>
</dbReference>
<dbReference type="STRING" id="258515.SAMN05192585_11138"/>
<dbReference type="Pfam" id="PF10926">
    <property type="entry name" value="DUF2800"/>
    <property type="match status" value="1"/>
</dbReference>
<evidence type="ECO:0000256" key="1">
    <source>
        <dbReference type="ARBA" id="ARBA00022801"/>
    </source>
</evidence>
<accession>A0A1G9YLC7</accession>
<keyword evidence="1" id="KW-0378">Hydrolase</keyword>
<dbReference type="InterPro" id="IPR011604">
    <property type="entry name" value="PDDEXK-like_dom_sf"/>
</dbReference>
<dbReference type="AlphaFoldDB" id="A0A1G9YLC7"/>
<protein>
    <recommendedName>
        <fullName evidence="5">DUF2800 domain-containing protein</fullName>
    </recommendedName>
</protein>
<reference evidence="3 4" key="1">
    <citation type="submission" date="2016-10" db="EMBL/GenBank/DDBJ databases">
        <authorList>
            <person name="de Groot N.N."/>
        </authorList>
    </citation>
    <scope>NUCLEOTIDE SEQUENCE [LARGE SCALE GENOMIC DNA]</scope>
    <source>
        <strain evidence="3 4">CGMCC 1.5012</strain>
    </source>
</reference>
<keyword evidence="4" id="KW-1185">Reference proteome</keyword>
<evidence type="ECO:0000313" key="3">
    <source>
        <dbReference type="EMBL" id="SDN09772.1"/>
    </source>
</evidence>
<evidence type="ECO:0000256" key="2">
    <source>
        <dbReference type="SAM" id="MobiDB-lite"/>
    </source>
</evidence>
<name>A0A1G9YLC7_9FIRM</name>
<feature type="region of interest" description="Disordered" evidence="2">
    <location>
        <begin position="351"/>
        <end position="379"/>
    </location>
</feature>
<proteinExistence type="predicted"/>
<sequence length="379" mass="42509">MPPKGHAILSASSSDRWLHCPPSARLCESYDDKGSNYAAEGTDAHALCEFRLRQALGMEATDPTENLIWFNEEMNDCAAGYAAYVLEQVEAAKQTCADPVVLIEQRVDFSRWVESGFGTADCIIIADGTLQIIDYKHGLGVLVSAEENPQMQCYALGALELFDGIYDINSVRMTIYQPRRDNVSTYEISKDELYRWADEVLKPTADLAFAGDGNFLCGEWCGFCKAKHECRARADANMELARYDFKLPPLLTDEEVEEILVRADDLVTWAADIKEYALQQAISGKKWNGWKLVEGRSNRRYTNETVVAGVVTDAGFDPYEHKVLGVTAMQKLLGKSRFDELLATYIEKPQGKPTLVPESDKRPAMNTAKNDFMEENDYE</sequence>
<dbReference type="Gene3D" id="3.90.320.10">
    <property type="match status" value="1"/>
</dbReference>
<evidence type="ECO:0008006" key="5">
    <source>
        <dbReference type="Google" id="ProtNLM"/>
    </source>
</evidence>